<dbReference type="GO" id="GO:0006310">
    <property type="term" value="P:DNA recombination"/>
    <property type="evidence" value="ECO:0007669"/>
    <property type="project" value="InterPro"/>
</dbReference>
<dbReference type="InterPro" id="IPR012340">
    <property type="entry name" value="NA-bd_OB-fold"/>
</dbReference>
<keyword evidence="6" id="KW-1185">Reference proteome</keyword>
<dbReference type="GO" id="GO:0006281">
    <property type="term" value="P:DNA repair"/>
    <property type="evidence" value="ECO:0007669"/>
    <property type="project" value="InterPro"/>
</dbReference>
<dbReference type="Proteomes" id="UP000636960">
    <property type="component" value="Unassembled WGS sequence"/>
</dbReference>
<feature type="domain" description="ATP-dependent DNA ligase family profile" evidence="4">
    <location>
        <begin position="108"/>
        <end position="198"/>
    </location>
</feature>
<dbReference type="Pfam" id="PF01068">
    <property type="entry name" value="DNA_ligase_A_M"/>
    <property type="match status" value="1"/>
</dbReference>
<comment type="catalytic activity">
    <reaction evidence="3">
        <text>ATP + (deoxyribonucleotide)n-3'-hydroxyl + 5'-phospho-(deoxyribonucleotide)m = (deoxyribonucleotide)n+m + AMP + diphosphate.</text>
        <dbReference type="EC" id="6.5.1.1"/>
    </reaction>
</comment>
<evidence type="ECO:0000256" key="3">
    <source>
        <dbReference type="ARBA" id="ARBA00034003"/>
    </source>
</evidence>
<evidence type="ECO:0000313" key="5">
    <source>
        <dbReference type="EMBL" id="GIF01575.1"/>
    </source>
</evidence>
<keyword evidence="2 5" id="KW-0436">Ligase</keyword>
<dbReference type="Gene3D" id="2.40.50.140">
    <property type="entry name" value="Nucleic acid-binding proteins"/>
    <property type="match status" value="1"/>
</dbReference>
<reference evidence="5" key="1">
    <citation type="submission" date="2021-01" db="EMBL/GenBank/DDBJ databases">
        <title>Whole genome shotgun sequence of Actinoplanes rishiriensis NBRC 108556.</title>
        <authorList>
            <person name="Komaki H."/>
            <person name="Tamura T."/>
        </authorList>
    </citation>
    <scope>NUCLEOTIDE SEQUENCE</scope>
    <source>
        <strain evidence="5">NBRC 108556</strain>
    </source>
</reference>
<dbReference type="PROSITE" id="PS50160">
    <property type="entry name" value="DNA_LIGASE_A3"/>
    <property type="match status" value="1"/>
</dbReference>
<evidence type="ECO:0000256" key="2">
    <source>
        <dbReference type="ARBA" id="ARBA00022598"/>
    </source>
</evidence>
<evidence type="ECO:0000313" key="6">
    <source>
        <dbReference type="Proteomes" id="UP000636960"/>
    </source>
</evidence>
<dbReference type="InterPro" id="IPR050191">
    <property type="entry name" value="ATP-dep_DNA_ligase"/>
</dbReference>
<dbReference type="EMBL" id="BOMV01000106">
    <property type="protein sequence ID" value="GIF01575.1"/>
    <property type="molecule type" value="Genomic_DNA"/>
</dbReference>
<dbReference type="GO" id="GO:0005524">
    <property type="term" value="F:ATP binding"/>
    <property type="evidence" value="ECO:0007669"/>
    <property type="project" value="InterPro"/>
</dbReference>
<dbReference type="AlphaFoldDB" id="A0A919MZR1"/>
<comment type="similarity">
    <text evidence="1">Belongs to the ATP-dependent DNA ligase family.</text>
</comment>
<name>A0A919MZR1_9ACTN</name>
<dbReference type="InterPro" id="IPR012310">
    <property type="entry name" value="DNA_ligase_ATP-dep_cent"/>
</dbReference>
<dbReference type="PANTHER" id="PTHR45674:SF4">
    <property type="entry name" value="DNA LIGASE 1"/>
    <property type="match status" value="1"/>
</dbReference>
<dbReference type="Gene3D" id="3.30.470.30">
    <property type="entry name" value="DNA ligase/mRNA capping enzyme"/>
    <property type="match status" value="1"/>
</dbReference>
<proteinExistence type="inferred from homology"/>
<evidence type="ECO:0000256" key="1">
    <source>
        <dbReference type="ARBA" id="ARBA00007572"/>
    </source>
</evidence>
<gene>
    <name evidence="5" type="primary">ligC2</name>
    <name evidence="5" type="ORF">Ari01nite_90390</name>
</gene>
<dbReference type="PANTHER" id="PTHR45674">
    <property type="entry name" value="DNA LIGASE 1/3 FAMILY MEMBER"/>
    <property type="match status" value="1"/>
</dbReference>
<comment type="caution">
    <text evidence="5">The sequence shown here is derived from an EMBL/GenBank/DDBJ whole genome shotgun (WGS) entry which is preliminary data.</text>
</comment>
<dbReference type="GO" id="GO:0003910">
    <property type="term" value="F:DNA ligase (ATP) activity"/>
    <property type="evidence" value="ECO:0007669"/>
    <property type="project" value="UniProtKB-EC"/>
</dbReference>
<protein>
    <submittedName>
        <fullName evidence="5">DNA ligase C2</fullName>
    </submittedName>
</protein>
<organism evidence="5 6">
    <name type="scientific">Paractinoplanes rishiriensis</name>
    <dbReference type="NCBI Taxonomy" id="1050105"/>
    <lineage>
        <taxon>Bacteria</taxon>
        <taxon>Bacillati</taxon>
        <taxon>Actinomycetota</taxon>
        <taxon>Actinomycetes</taxon>
        <taxon>Micromonosporales</taxon>
        <taxon>Micromonosporaceae</taxon>
        <taxon>Paractinoplanes</taxon>
    </lineage>
</organism>
<evidence type="ECO:0000259" key="4">
    <source>
        <dbReference type="PROSITE" id="PS50160"/>
    </source>
</evidence>
<accession>A0A919MZR1</accession>
<sequence>MLRPPIELTRAAGVPELPPPRMCRGGCAYEPKWDGWRCAAVVTSGSVMLQSRSFKPLAAYFPDLVVHLSALPGGTVLDGEVIRFDPTAGRTSFAALQRRVTAGRALPREARARPASFVAFDLLHDANADLRDLPLVQRRARLEAVLAGAPTALQICPQTTDYDEALLWLEAYAPLGCEGLVVKDLAGRYRRTGWWKYKIRTTDEAIIGGLVGTLASPSAVLLGRLDYQHRLRYVGHTGPLTVPQQQEIAELATLVESQGYHPWPQPLPAAWLGRFDRADPVPYVPVAPLLVAEIVVDQAYESGRWRHQARHLRVRTDMHPSEVTPWSPDEP</sequence>
<dbReference type="SUPFAM" id="SSF56091">
    <property type="entry name" value="DNA ligase/mRNA capping enzyme, catalytic domain"/>
    <property type="match status" value="1"/>
</dbReference>